<name>A0A9N9M354_9HELO</name>
<gene>
    <name evidence="2" type="ORF">HYALB_00000518</name>
</gene>
<dbReference type="Proteomes" id="UP000701801">
    <property type="component" value="Unassembled WGS sequence"/>
</dbReference>
<feature type="region of interest" description="Disordered" evidence="1">
    <location>
        <begin position="40"/>
        <end position="90"/>
    </location>
</feature>
<keyword evidence="3" id="KW-1185">Reference proteome</keyword>
<evidence type="ECO:0000313" key="3">
    <source>
        <dbReference type="Proteomes" id="UP000701801"/>
    </source>
</evidence>
<evidence type="ECO:0000256" key="1">
    <source>
        <dbReference type="SAM" id="MobiDB-lite"/>
    </source>
</evidence>
<dbReference type="EMBL" id="CAJVRM010000726">
    <property type="protein sequence ID" value="CAG8983351.1"/>
    <property type="molecule type" value="Genomic_DNA"/>
</dbReference>
<reference evidence="2" key="1">
    <citation type="submission" date="2021-07" db="EMBL/GenBank/DDBJ databases">
        <authorList>
            <person name="Durling M."/>
        </authorList>
    </citation>
    <scope>NUCLEOTIDE SEQUENCE</scope>
</reference>
<proteinExistence type="predicted"/>
<comment type="caution">
    <text evidence="2">The sequence shown here is derived from an EMBL/GenBank/DDBJ whole genome shotgun (WGS) entry which is preliminary data.</text>
</comment>
<evidence type="ECO:0000313" key="2">
    <source>
        <dbReference type="EMBL" id="CAG8983351.1"/>
    </source>
</evidence>
<sequence>MTRFPLPLPVAASISHDHAYTKYPSDFVSSQIQPQVITAPTKNPIPEPFNQPASTAPITSHPEDQVGLSGVLREQMPSPAMAVRGPIRGQ</sequence>
<protein>
    <submittedName>
        <fullName evidence="2">Uncharacterized protein</fullName>
    </submittedName>
</protein>
<dbReference type="AlphaFoldDB" id="A0A9N9M354"/>
<organism evidence="2 3">
    <name type="scientific">Hymenoscyphus albidus</name>
    <dbReference type="NCBI Taxonomy" id="595503"/>
    <lineage>
        <taxon>Eukaryota</taxon>
        <taxon>Fungi</taxon>
        <taxon>Dikarya</taxon>
        <taxon>Ascomycota</taxon>
        <taxon>Pezizomycotina</taxon>
        <taxon>Leotiomycetes</taxon>
        <taxon>Helotiales</taxon>
        <taxon>Helotiaceae</taxon>
        <taxon>Hymenoscyphus</taxon>
    </lineage>
</organism>
<accession>A0A9N9M354</accession>